<evidence type="ECO:0000256" key="2">
    <source>
        <dbReference type="ARBA" id="ARBA00022723"/>
    </source>
</evidence>
<gene>
    <name evidence="8" type="ORF">AMPC_22020</name>
</gene>
<organism evidence="8 9">
    <name type="scientific">Anaeromyxobacter paludicola</name>
    <dbReference type="NCBI Taxonomy" id="2918171"/>
    <lineage>
        <taxon>Bacteria</taxon>
        <taxon>Pseudomonadati</taxon>
        <taxon>Myxococcota</taxon>
        <taxon>Myxococcia</taxon>
        <taxon>Myxococcales</taxon>
        <taxon>Cystobacterineae</taxon>
        <taxon>Anaeromyxobacteraceae</taxon>
        <taxon>Anaeromyxobacter</taxon>
    </lineage>
</organism>
<dbReference type="Proteomes" id="UP001162734">
    <property type="component" value="Chromosome"/>
</dbReference>
<evidence type="ECO:0000259" key="6">
    <source>
        <dbReference type="Pfam" id="PF01447"/>
    </source>
</evidence>
<evidence type="ECO:0000313" key="8">
    <source>
        <dbReference type="EMBL" id="BDG09089.1"/>
    </source>
</evidence>
<dbReference type="PANTHER" id="PTHR33794">
    <property type="entry name" value="BACILLOLYSIN"/>
    <property type="match status" value="1"/>
</dbReference>
<dbReference type="InterPro" id="IPR013856">
    <property type="entry name" value="Peptidase_M4_domain"/>
</dbReference>
<evidence type="ECO:0000259" key="7">
    <source>
        <dbReference type="Pfam" id="PF07504"/>
    </source>
</evidence>
<name>A0ABN6NAH3_9BACT</name>
<keyword evidence="1" id="KW-0645">Protease</keyword>
<dbReference type="InterPro" id="IPR050728">
    <property type="entry name" value="Zinc_Metalloprotease_M4"/>
</dbReference>
<dbReference type="PANTHER" id="PTHR33794:SF1">
    <property type="entry name" value="BACILLOLYSIN"/>
    <property type="match status" value="1"/>
</dbReference>
<keyword evidence="3" id="KW-0378">Hydrolase</keyword>
<dbReference type="Pfam" id="PF01447">
    <property type="entry name" value="Peptidase_M4"/>
    <property type="match status" value="1"/>
</dbReference>
<reference evidence="9" key="1">
    <citation type="journal article" date="2022" name="Int. J. Syst. Evol. Microbiol.">
        <title>Anaeromyxobacter oryzae sp. nov., Anaeromyxobacter diazotrophicus sp. nov. and Anaeromyxobacter paludicola sp. nov., isolated from paddy soils.</title>
        <authorList>
            <person name="Itoh H."/>
            <person name="Xu Z."/>
            <person name="Mise K."/>
            <person name="Masuda Y."/>
            <person name="Ushijima N."/>
            <person name="Hayakawa C."/>
            <person name="Shiratori Y."/>
            <person name="Senoo K."/>
        </authorList>
    </citation>
    <scope>NUCLEOTIDE SEQUENCE [LARGE SCALE GENOMIC DNA]</scope>
    <source>
        <strain evidence="9">Red630</strain>
    </source>
</reference>
<sequence length="760" mass="76867">MIPAILLAALSAAPAGELPPAARVVRAPGGQVIHASGFVAAPVAGGPEAAARAFLSRHGEALGIGGEQALRLDRAGAAGSVAAVRFTRSVEGLPVFGGGVSVGVSPEGGVFLVNAAPLPPAQAGAFALGEAAAVEAALAALGPAARLRAPAVAERGWLPFFGALRAAWRVDLPVAPAASFRVYVDAASGRALHGLDRRRRVKGAVFADSPVASGAKDCPLASGVYAECQQPTQVDLPNLAGETLLSGSHTAVWNCLGGDAPAQRGGTAACQQLPADPKTGFVFAPDDAPTGTEPVHGSYTDRFAEVMAYWHVDRHVAFLKALDPAAPNALSFLPSFVNVTLGGQPYDNAYFDPTLGGMVFGQGIRDTTYDAEVVYHELTHGAVDAFGGLDEFYDALGVLADPGSVNEATADAMAAAETGSPEISRYLAGAFGAPYLRKLGGLRTCQGDGGPSDLGLGVDGLSGEVHADGQIWSDYFWELYQGLGGVPACGGKCNAAAQLQYKALELSAGARNGVTFGSYAASLVAAAQQLFPSRKDVGAYVECVAERHQLLDPAGAPGAARTSPCDARTVPLYQGEEKVAYLEPSVQGEPALAAFQATFAAQGEALVHACGSQGAAGTVYLRKGAPVQVDAGNPGDPSATAKVATFDLSAPIASDCARGADAVTLPAAGTWYALVAGTGGTATGSAADQGQVFVLTAASGLAARPKATVPRTCPPPAASSGGGCQSGPAGALSLLPVALWALRKRLAVRGPRSPRRRARA</sequence>
<keyword evidence="9" id="KW-1185">Reference proteome</keyword>
<dbReference type="Pfam" id="PF07504">
    <property type="entry name" value="FTP"/>
    <property type="match status" value="1"/>
</dbReference>
<dbReference type="RefSeq" id="WP_248340730.1">
    <property type="nucleotide sequence ID" value="NZ_AP025592.1"/>
</dbReference>
<evidence type="ECO:0000313" key="9">
    <source>
        <dbReference type="Proteomes" id="UP001162734"/>
    </source>
</evidence>
<dbReference type="InterPro" id="IPR011096">
    <property type="entry name" value="FTP_domain"/>
</dbReference>
<keyword evidence="4" id="KW-0862">Zinc</keyword>
<dbReference type="SUPFAM" id="SSF55486">
    <property type="entry name" value="Metalloproteases ('zincins'), catalytic domain"/>
    <property type="match status" value="1"/>
</dbReference>
<evidence type="ECO:0000256" key="3">
    <source>
        <dbReference type="ARBA" id="ARBA00022801"/>
    </source>
</evidence>
<feature type="domain" description="Peptidase M4" evidence="6">
    <location>
        <begin position="333"/>
        <end position="383"/>
    </location>
</feature>
<keyword evidence="5" id="KW-0482">Metalloprotease</keyword>
<proteinExistence type="predicted"/>
<dbReference type="Gene3D" id="3.10.170.10">
    <property type="match status" value="1"/>
</dbReference>
<feature type="domain" description="FTP" evidence="7">
    <location>
        <begin position="82"/>
        <end position="115"/>
    </location>
</feature>
<evidence type="ECO:0008006" key="10">
    <source>
        <dbReference type="Google" id="ProtNLM"/>
    </source>
</evidence>
<evidence type="ECO:0000256" key="5">
    <source>
        <dbReference type="ARBA" id="ARBA00023049"/>
    </source>
</evidence>
<evidence type="ECO:0000256" key="1">
    <source>
        <dbReference type="ARBA" id="ARBA00022670"/>
    </source>
</evidence>
<keyword evidence="2" id="KW-0479">Metal-binding</keyword>
<evidence type="ECO:0000256" key="4">
    <source>
        <dbReference type="ARBA" id="ARBA00022833"/>
    </source>
</evidence>
<dbReference type="EMBL" id="AP025592">
    <property type="protein sequence ID" value="BDG09089.1"/>
    <property type="molecule type" value="Genomic_DNA"/>
</dbReference>
<accession>A0ABN6NAH3</accession>
<protein>
    <recommendedName>
        <fullName evidence="10">Peptidase M4 thermolysin</fullName>
    </recommendedName>
</protein>